<dbReference type="AlphaFoldDB" id="A0A2P8R3S5"/>
<gene>
    <name evidence="1" type="ORF">CQ405_01000</name>
</gene>
<sequence length="361" mass="42011">MENLEYFYNNPPLINKFIDRKLKITGGRVLISGALNSGKTYILISELLKFKKDEFLYINMDDLRVKKENGLLDLKEFIKEHKDIKCIAIDNVDDKNLNILKNLNCEKILLSTTSNSLNLKTFQTIKLLNLDFEEYIAFNKRTNELGAILGSFLTEGNGAKNSFLNPFELIIYMQKILKAKYSDIEISVLKECVEFVNLNFSALQIYKGLKDIMKISKDSVYKTIDKFEDENLIFFVPKFAPNSNLKRLYFLDFCLPDNLSFKKDFQKKLTNALLCELLRLDKQVYFTDDLDFYMPELGYGFLVIPFTSSDLIFLKFKKIFEKLKELEVQKLYVISMANSGEMSKEGIKCEILPFWQFALGM</sequence>
<dbReference type="EMBL" id="PDHH01000001">
    <property type="protein sequence ID" value="PSM53154.1"/>
    <property type="molecule type" value="Genomic_DNA"/>
</dbReference>
<dbReference type="InterPro" id="IPR027417">
    <property type="entry name" value="P-loop_NTPase"/>
</dbReference>
<evidence type="ECO:0008006" key="3">
    <source>
        <dbReference type="Google" id="ProtNLM"/>
    </source>
</evidence>
<name>A0A2P8R3S5_9BACT</name>
<proteinExistence type="predicted"/>
<organism evidence="1 2">
    <name type="scientific">Campylobacter blaseri</name>
    <dbReference type="NCBI Taxonomy" id="2042961"/>
    <lineage>
        <taxon>Bacteria</taxon>
        <taxon>Pseudomonadati</taxon>
        <taxon>Campylobacterota</taxon>
        <taxon>Epsilonproteobacteria</taxon>
        <taxon>Campylobacterales</taxon>
        <taxon>Campylobacteraceae</taxon>
        <taxon>Campylobacter</taxon>
    </lineage>
</organism>
<keyword evidence="2" id="KW-1185">Reference proteome</keyword>
<reference evidence="2" key="1">
    <citation type="submission" date="2017-10" db="EMBL/GenBank/DDBJ databases">
        <title>Campylobacter species from seals.</title>
        <authorList>
            <person name="Gilbert M.J."/>
            <person name="Zomer A.L."/>
            <person name="Timmerman A.J."/>
            <person name="Duim B."/>
            <person name="Wagenaar J.A."/>
        </authorList>
    </citation>
    <scope>NUCLEOTIDE SEQUENCE [LARGE SCALE GENOMIC DNA]</scope>
    <source>
        <strain evidence="2">17S00004-5</strain>
    </source>
</reference>
<accession>A0A2P8R3S5</accession>
<dbReference type="OrthoDB" id="5372242at2"/>
<dbReference type="SUPFAM" id="SSF52540">
    <property type="entry name" value="P-loop containing nucleoside triphosphate hydrolases"/>
    <property type="match status" value="1"/>
</dbReference>
<dbReference type="RefSeq" id="WP_106869661.1">
    <property type="nucleotide sequence ID" value="NZ_CP053841.1"/>
</dbReference>
<protein>
    <recommendedName>
        <fullName evidence="3">AAA family ATPase</fullName>
    </recommendedName>
</protein>
<evidence type="ECO:0000313" key="1">
    <source>
        <dbReference type="EMBL" id="PSM53154.1"/>
    </source>
</evidence>
<comment type="caution">
    <text evidence="1">The sequence shown here is derived from an EMBL/GenBank/DDBJ whole genome shotgun (WGS) entry which is preliminary data.</text>
</comment>
<dbReference type="Proteomes" id="UP000240535">
    <property type="component" value="Unassembled WGS sequence"/>
</dbReference>
<evidence type="ECO:0000313" key="2">
    <source>
        <dbReference type="Proteomes" id="UP000240535"/>
    </source>
</evidence>